<comment type="caution">
    <text evidence="2">The sequence shown here is derived from an EMBL/GenBank/DDBJ whole genome shotgun (WGS) entry which is preliminary data.</text>
</comment>
<organism evidence="2 3">
    <name type="scientific">Candidatus Daviesbacteria bacterium GW2011_GWB1_41_5</name>
    <dbReference type="NCBI Taxonomy" id="1618429"/>
    <lineage>
        <taxon>Bacteria</taxon>
        <taxon>Candidatus Daviesiibacteriota</taxon>
    </lineage>
</organism>
<name>A0A0G0YXC1_9BACT</name>
<dbReference type="InterPro" id="IPR029060">
    <property type="entry name" value="PIN-like_dom_sf"/>
</dbReference>
<dbReference type="Gene3D" id="3.40.50.1010">
    <property type="entry name" value="5'-nuclease"/>
    <property type="match status" value="1"/>
</dbReference>
<dbReference type="Proteomes" id="UP000034753">
    <property type="component" value="Unassembled WGS sequence"/>
</dbReference>
<dbReference type="SUPFAM" id="SSF88723">
    <property type="entry name" value="PIN domain-like"/>
    <property type="match status" value="1"/>
</dbReference>
<dbReference type="PANTHER" id="PTHR38826:SF5">
    <property type="entry name" value="RIBONUCLEASE VAPC13"/>
    <property type="match status" value="1"/>
</dbReference>
<dbReference type="AlphaFoldDB" id="A0A0G0YXC1"/>
<dbReference type="Pfam" id="PF01850">
    <property type="entry name" value="PIN"/>
    <property type="match status" value="1"/>
</dbReference>
<sequence>MKLIDANIIIRFLLKDHLTQSPAAKKLLENLEENLLLTDVAVAEIIWLLISYYKLSRKEVVEKIYPILNLPSIDCNKPVLIRALYIYKNFNVDYIDAYLAAFMDEENLEGIYSFDKDFDKIKDIKRFEP</sequence>
<evidence type="ECO:0000313" key="3">
    <source>
        <dbReference type="Proteomes" id="UP000034753"/>
    </source>
</evidence>
<evidence type="ECO:0000259" key="1">
    <source>
        <dbReference type="Pfam" id="PF01850"/>
    </source>
</evidence>
<dbReference type="InterPro" id="IPR052106">
    <property type="entry name" value="PINc/VapC_TA"/>
</dbReference>
<proteinExistence type="predicted"/>
<evidence type="ECO:0000313" key="2">
    <source>
        <dbReference type="EMBL" id="KKS14336.1"/>
    </source>
</evidence>
<gene>
    <name evidence="2" type="ORF">UU67_C0002G0002</name>
</gene>
<reference evidence="2 3" key="1">
    <citation type="journal article" date="2015" name="Nature">
        <title>rRNA introns, odd ribosomes, and small enigmatic genomes across a large radiation of phyla.</title>
        <authorList>
            <person name="Brown C.T."/>
            <person name="Hug L.A."/>
            <person name="Thomas B.C."/>
            <person name="Sharon I."/>
            <person name="Castelle C.J."/>
            <person name="Singh A."/>
            <person name="Wilkins M.J."/>
            <person name="Williams K.H."/>
            <person name="Banfield J.F."/>
        </authorList>
    </citation>
    <scope>NUCLEOTIDE SEQUENCE [LARGE SCALE GENOMIC DNA]</scope>
</reference>
<protein>
    <submittedName>
        <fullName evidence="2">Nucleic acid-binding protein</fullName>
    </submittedName>
</protein>
<feature type="domain" description="PIN" evidence="1">
    <location>
        <begin position="3"/>
        <end position="122"/>
    </location>
</feature>
<dbReference type="PANTHER" id="PTHR38826">
    <property type="entry name" value="RIBONUCLEASE VAPC13"/>
    <property type="match status" value="1"/>
</dbReference>
<accession>A0A0G0YXC1</accession>
<dbReference type="EMBL" id="LCBN01000002">
    <property type="protein sequence ID" value="KKS14336.1"/>
    <property type="molecule type" value="Genomic_DNA"/>
</dbReference>
<dbReference type="InterPro" id="IPR002716">
    <property type="entry name" value="PIN_dom"/>
</dbReference>